<feature type="domain" description="TOD1/MUCI70 glycosyltransferase-like" evidence="4">
    <location>
        <begin position="186"/>
        <end position="497"/>
    </location>
</feature>
<keyword evidence="6" id="KW-1185">Reference proteome</keyword>
<name>A0A803M9J5_CHEQI</name>
<keyword evidence="1" id="KW-0175">Coiled coil</keyword>
<evidence type="ECO:0000259" key="4">
    <source>
        <dbReference type="Pfam" id="PF04765"/>
    </source>
</evidence>
<evidence type="ECO:0000256" key="2">
    <source>
        <dbReference type="SAM" id="MobiDB-lite"/>
    </source>
</evidence>
<feature type="coiled-coil region" evidence="1">
    <location>
        <begin position="756"/>
        <end position="783"/>
    </location>
</feature>
<dbReference type="PANTHER" id="PTHR12956">
    <property type="entry name" value="ALKALINE CERAMIDASE-RELATED"/>
    <property type="match status" value="1"/>
</dbReference>
<keyword evidence="3" id="KW-0472">Membrane</keyword>
<dbReference type="AlphaFoldDB" id="A0A803M9J5"/>
<reference evidence="5" key="1">
    <citation type="journal article" date="2017" name="Nature">
        <title>The genome of Chenopodium quinoa.</title>
        <authorList>
            <person name="Jarvis D.E."/>
            <person name="Ho Y.S."/>
            <person name="Lightfoot D.J."/>
            <person name="Schmoeckel S.M."/>
            <person name="Li B."/>
            <person name="Borm T.J.A."/>
            <person name="Ohyanagi H."/>
            <person name="Mineta K."/>
            <person name="Michell C.T."/>
            <person name="Saber N."/>
            <person name="Kharbatia N.M."/>
            <person name="Rupper R.R."/>
            <person name="Sharp A.R."/>
            <person name="Dally N."/>
            <person name="Boughton B.A."/>
            <person name="Woo Y.H."/>
            <person name="Gao G."/>
            <person name="Schijlen E.G.W.M."/>
            <person name="Guo X."/>
            <person name="Momin A.A."/>
            <person name="Negrao S."/>
            <person name="Al-Babili S."/>
            <person name="Gehring C."/>
            <person name="Roessner U."/>
            <person name="Jung C."/>
            <person name="Murphy K."/>
            <person name="Arold S.T."/>
            <person name="Gojobori T."/>
            <person name="van der Linden C.G."/>
            <person name="van Loo E.N."/>
            <person name="Jellen E.N."/>
            <person name="Maughan P.J."/>
            <person name="Tester M."/>
        </authorList>
    </citation>
    <scope>NUCLEOTIDE SEQUENCE [LARGE SCALE GENOMIC DNA]</scope>
    <source>
        <strain evidence="5">cv. PI 614886</strain>
    </source>
</reference>
<organism evidence="5 6">
    <name type="scientific">Chenopodium quinoa</name>
    <name type="common">Quinoa</name>
    <dbReference type="NCBI Taxonomy" id="63459"/>
    <lineage>
        <taxon>Eukaryota</taxon>
        <taxon>Viridiplantae</taxon>
        <taxon>Streptophyta</taxon>
        <taxon>Embryophyta</taxon>
        <taxon>Tracheophyta</taxon>
        <taxon>Spermatophyta</taxon>
        <taxon>Magnoliopsida</taxon>
        <taxon>eudicotyledons</taxon>
        <taxon>Gunneridae</taxon>
        <taxon>Pentapetalae</taxon>
        <taxon>Caryophyllales</taxon>
        <taxon>Chenopodiaceae</taxon>
        <taxon>Chenopodioideae</taxon>
        <taxon>Atripliceae</taxon>
        <taxon>Chenopodium</taxon>
    </lineage>
</organism>
<dbReference type="Proteomes" id="UP000596660">
    <property type="component" value="Unplaced"/>
</dbReference>
<feature type="compositionally biased region" description="Acidic residues" evidence="2">
    <location>
        <begin position="698"/>
        <end position="709"/>
    </location>
</feature>
<evidence type="ECO:0000313" key="5">
    <source>
        <dbReference type="EnsemblPlants" id="AUR62025571-RA:cds"/>
    </source>
</evidence>
<evidence type="ECO:0000313" key="6">
    <source>
        <dbReference type="Proteomes" id="UP000596660"/>
    </source>
</evidence>
<keyword evidence="3" id="KW-0812">Transmembrane</keyword>
<dbReference type="Pfam" id="PF04765">
    <property type="entry name" value="TOD1_MUCI70"/>
    <property type="match status" value="1"/>
</dbReference>
<protein>
    <recommendedName>
        <fullName evidence="4">TOD1/MUCI70 glycosyltransferase-like domain-containing protein</fullName>
    </recommendedName>
</protein>
<dbReference type="EnsemblPlants" id="AUR62025571-RA">
    <property type="protein sequence ID" value="AUR62025571-RA:cds"/>
    <property type="gene ID" value="AUR62025571"/>
</dbReference>
<sequence>MASIHQRGDVIVSVGSKANEKGDGVPVRVARRPRRFGSISRQRLSVWLLFIGAVFFMYMTFFSVKVHFHGEKENDMSSLFSVPKRGLEGYIAQISSATREKENGMSSLVSVPKRGLEGYINQRTSSPTSGKKDVISVFSVPKRGIESNITPRRRSPKHYPCDIELAKSVEYILEPKDYLNLTHFELDYVEKEEESLMVSPYKLRFAGHQTLEARERSFHAINQSLHCGFVKGPNGMGSTGFDLDEKDQKFMKSCVVVVSSCIFGSSDFLRRPTSKLISEYSKTHVCFVMFLDEETLQKLLSEGNVPDDRGLIGLWRIVVVRNLPYEDMRRTGKVPKLLAHRLFPSSRYSIWLDSKMRLNADPLLILEYFLWRTKSEYAISKHYDRQCVWEEVLQNKRLNKYNHTAIDEQFQFYQSDGLTKFNSSDPHIPLPSYVPEGSLIIRAHTPMSNLFSCLWFNEVDRFTSRDQLSFAYTFLKLKQSSPDKPFFLNMFKLEAVRLTVLPCISSLKSYTIDLNLVENYAHVDPPRSYILQHLFYGSLLEEVEIIEFWVDVVVEDIDTVNLVDLVIEYWDKAVESKKPMDLITDKDLMKMFTNLNGRDLIHIWMGEANSPNDLLKAARSLRASRIAADLKESVGQLGQTECDPSKGIPRRSLRHLEGSSSQPVIEDKRPKKLTPRRNTSSNVTEPVDPVPEHVNEGDEKDDDESDGEPVENPIVEIYNAMPKAPVRLVGGRIWHSGPGRDLKAWYRKQIEDAVETEVERLAREKYEKREEELRNEELRKELDLPHIEQAKPVQVLRRSPRKRFQSQTGTRMDVIAPPLSEMNVITKQASGPSGEIVTSSKSSTTFGKRILRTTARRKGLIIRTSSDEATEPSNQLTVSLGGDGAMLSDEGDVGDGAMLSDEGDEGDVGHGGDAVAASASTKGKGKQANVAPASAKDKGKQAKVGPASAKDKGKGPMSYLQPGPTLRPLRGIRFLTQPQ</sequence>
<feature type="region of interest" description="Disordered" evidence="2">
    <location>
        <begin position="863"/>
        <end position="979"/>
    </location>
</feature>
<dbReference type="InterPro" id="IPR048354">
    <property type="entry name" value="TOD1_MUCI70_glycTrfase_dom"/>
</dbReference>
<evidence type="ECO:0000256" key="3">
    <source>
        <dbReference type="SAM" id="Phobius"/>
    </source>
</evidence>
<feature type="region of interest" description="Disordered" evidence="2">
    <location>
        <begin position="635"/>
        <end position="710"/>
    </location>
</feature>
<proteinExistence type="predicted"/>
<reference evidence="5" key="2">
    <citation type="submission" date="2021-03" db="UniProtKB">
        <authorList>
            <consortium name="EnsemblPlants"/>
        </authorList>
    </citation>
    <scope>IDENTIFICATION</scope>
</reference>
<dbReference type="PANTHER" id="PTHR12956:SF27">
    <property type="entry name" value="TRANSMEMBRANE PROTEIN"/>
    <property type="match status" value="1"/>
</dbReference>
<dbReference type="Gramene" id="AUR62025571-RA">
    <property type="protein sequence ID" value="AUR62025571-RA:cds"/>
    <property type="gene ID" value="AUR62025571"/>
</dbReference>
<accession>A0A803M9J5</accession>
<evidence type="ECO:0000256" key="1">
    <source>
        <dbReference type="SAM" id="Coils"/>
    </source>
</evidence>
<keyword evidence="3" id="KW-1133">Transmembrane helix</keyword>
<feature type="transmembrane region" description="Helical" evidence="3">
    <location>
        <begin position="44"/>
        <end position="64"/>
    </location>
</feature>
<dbReference type="InterPro" id="IPR006852">
    <property type="entry name" value="TOD1_MUCI70"/>
</dbReference>